<sequence length="152" mass="15452">MGPVVSLLTSEKGLPPTPVRDADRAVGTPVAPVGAARDAGLGEGVDDAVGADGVDGVGQGRSTAMSPGLRPGEPPVGGEVTLAQAGQGLVQTRRPRGQSEQWLPEAARLPPREFRSRLRAQTGHEPCPTSSCGTPGTARYGTSRAPRVAGVE</sequence>
<protein>
    <submittedName>
        <fullName evidence="2">Uncharacterized protein</fullName>
    </submittedName>
</protein>
<proteinExistence type="predicted"/>
<name>A0ABN3HX80_9ACTN</name>
<evidence type="ECO:0000313" key="2">
    <source>
        <dbReference type="EMBL" id="GAA2390047.1"/>
    </source>
</evidence>
<feature type="compositionally biased region" description="Low complexity" evidence="1">
    <location>
        <begin position="25"/>
        <end position="39"/>
    </location>
</feature>
<evidence type="ECO:0000256" key="1">
    <source>
        <dbReference type="SAM" id="MobiDB-lite"/>
    </source>
</evidence>
<keyword evidence="3" id="KW-1185">Reference proteome</keyword>
<feature type="region of interest" description="Disordered" evidence="1">
    <location>
        <begin position="1"/>
        <end position="152"/>
    </location>
</feature>
<organism evidence="2 3">
    <name type="scientific">Streptomyces glaucosporus</name>
    <dbReference type="NCBI Taxonomy" id="284044"/>
    <lineage>
        <taxon>Bacteria</taxon>
        <taxon>Bacillati</taxon>
        <taxon>Actinomycetota</taxon>
        <taxon>Actinomycetes</taxon>
        <taxon>Kitasatosporales</taxon>
        <taxon>Streptomycetaceae</taxon>
        <taxon>Streptomyces</taxon>
    </lineage>
</organism>
<comment type="caution">
    <text evidence="2">The sequence shown here is derived from an EMBL/GenBank/DDBJ whole genome shotgun (WGS) entry which is preliminary data.</text>
</comment>
<reference evidence="2 3" key="1">
    <citation type="journal article" date="2019" name="Int. J. Syst. Evol. Microbiol.">
        <title>The Global Catalogue of Microorganisms (GCM) 10K type strain sequencing project: providing services to taxonomists for standard genome sequencing and annotation.</title>
        <authorList>
            <consortium name="The Broad Institute Genomics Platform"/>
            <consortium name="The Broad Institute Genome Sequencing Center for Infectious Disease"/>
            <person name="Wu L."/>
            <person name="Ma J."/>
        </authorList>
    </citation>
    <scope>NUCLEOTIDE SEQUENCE [LARGE SCALE GENOMIC DNA]</scope>
    <source>
        <strain evidence="2 3">JCM 6921</strain>
    </source>
</reference>
<dbReference type="EMBL" id="BAAATJ010000004">
    <property type="protein sequence ID" value="GAA2390047.1"/>
    <property type="molecule type" value="Genomic_DNA"/>
</dbReference>
<accession>A0ABN3HX80</accession>
<evidence type="ECO:0000313" key="3">
    <source>
        <dbReference type="Proteomes" id="UP001500058"/>
    </source>
</evidence>
<dbReference type="Proteomes" id="UP001500058">
    <property type="component" value="Unassembled WGS sequence"/>
</dbReference>
<gene>
    <name evidence="2" type="ORF">GCM10010420_12170</name>
</gene>